<evidence type="ECO:0000313" key="3">
    <source>
        <dbReference type="EMBL" id="QIB92345.1"/>
    </source>
</evidence>
<evidence type="ECO:0000313" key="2">
    <source>
        <dbReference type="EMBL" id="QCR16181.1"/>
    </source>
</evidence>
<reference evidence="2 4" key="1">
    <citation type="submission" date="2018-05" db="EMBL/GenBank/DDBJ databases">
        <title>Methanosarcina gilichinskyana sp. nov., a novel methanogenic archaeon isolated from Holocene permafrost, North East Russia.</title>
        <authorList>
            <person name="Oshurkova V."/>
            <person name="Meer M."/>
            <person name="Bochkareva O."/>
            <person name="Shcherbakova V."/>
        </authorList>
    </citation>
    <scope>NUCLEOTIDE SEQUENCE [LARGE SCALE GENOMIC DNA]</scope>
    <source>
        <strain evidence="2 4">JL01</strain>
    </source>
</reference>
<dbReference type="RefSeq" id="WP_048038883.1">
    <property type="nucleotide sequence ID" value="NZ_CP029709.1"/>
</dbReference>
<protein>
    <submittedName>
        <fullName evidence="2">Class I SAM-dependent methyltransferase</fullName>
    </submittedName>
</protein>
<evidence type="ECO:0000259" key="1">
    <source>
        <dbReference type="Pfam" id="PF08241"/>
    </source>
</evidence>
<dbReference type="GO" id="GO:0008757">
    <property type="term" value="F:S-adenosylmethionine-dependent methyltransferase activity"/>
    <property type="evidence" value="ECO:0007669"/>
    <property type="project" value="InterPro"/>
</dbReference>
<feature type="domain" description="Methyltransferase type 11" evidence="1">
    <location>
        <begin position="66"/>
        <end position="175"/>
    </location>
</feature>
<dbReference type="EMBL" id="CP042908">
    <property type="protein sequence ID" value="QIB92345.1"/>
    <property type="molecule type" value="Genomic_DNA"/>
</dbReference>
<organism evidence="2 4">
    <name type="scientific">Methanosarcina mazei</name>
    <name type="common">Methanosarcina frisia</name>
    <dbReference type="NCBI Taxonomy" id="2209"/>
    <lineage>
        <taxon>Archaea</taxon>
        <taxon>Methanobacteriati</taxon>
        <taxon>Methanobacteriota</taxon>
        <taxon>Stenosarchaea group</taxon>
        <taxon>Methanomicrobia</taxon>
        <taxon>Methanosarcinales</taxon>
        <taxon>Methanosarcinaceae</taxon>
        <taxon>Methanosarcina</taxon>
    </lineage>
</organism>
<evidence type="ECO:0000313" key="5">
    <source>
        <dbReference type="Proteomes" id="UP000467371"/>
    </source>
</evidence>
<keyword evidence="2" id="KW-0808">Transferase</keyword>
<dbReference type="OrthoDB" id="1018at2157"/>
<dbReference type="Gene3D" id="3.40.50.150">
    <property type="entry name" value="Vaccinia Virus protein VP39"/>
    <property type="match status" value="1"/>
</dbReference>
<dbReference type="SUPFAM" id="SSF53335">
    <property type="entry name" value="S-adenosyl-L-methionine-dependent methyltransferases"/>
    <property type="match status" value="1"/>
</dbReference>
<reference evidence="3 5" key="2">
    <citation type="journal article" date="2020" name="Environ. Microbiol. Rep.">
        <title>Redox cycling of Fe(II) and Fe(III) in magnetite accelerates aceticlastic methanogenesis by Methanosarcina mazei.</title>
        <authorList>
            <person name="Wang H."/>
            <person name="Byrne J.M."/>
            <person name="Liu P."/>
            <person name="Liu J."/>
            <person name="Dong X."/>
            <person name="Lu Y."/>
        </authorList>
    </citation>
    <scope>NUCLEOTIDE SEQUENCE [LARGE SCALE GENOMIC DNA]</scope>
    <source>
        <strain evidence="5">zm-15</strain>
        <strain evidence="3">Zm-15</strain>
    </source>
</reference>
<dbReference type="EMBL" id="CP029709">
    <property type="protein sequence ID" value="QCR16181.1"/>
    <property type="molecule type" value="Genomic_DNA"/>
</dbReference>
<dbReference type="GeneID" id="24852714"/>
<dbReference type="InterPro" id="IPR013216">
    <property type="entry name" value="Methyltransf_11"/>
</dbReference>
<name>A0A4P8QWY5_METMZ</name>
<sequence length="280" mass="32003">MKNFNKICSTADWNDPELLEMMRDILYPGTGEDVKLKNRHRKHWEWAIGMLSLKKTGKLDSGSVILGIGSGSEAPVFYLTNHAKYVFCTDLYTITSGRWKEADSSMLTGPEHFSPGKFNRRRLGVQVMSGTDINFEDNTFDAVFSYSSIEHFGGKEAAVKCMKEIERVLKPGGIASIATEIYAGNELEKLYRSREKYGRFPNHLLRRYKIFSEMFTCEELEKYLLTSTNMKPLFPVNFSTDTDDLKGAIKYPVTRDHNTHIFLDMKGILWGSIHIALIKQ</sequence>
<evidence type="ECO:0000313" key="4">
    <source>
        <dbReference type="Proteomes" id="UP000300067"/>
    </source>
</evidence>
<dbReference type="AlphaFoldDB" id="A0A4P8QWY5"/>
<gene>
    <name evidence="2" type="ORF">DKM28_09215</name>
    <name evidence="3" type="ORF">FQU78_16050</name>
</gene>
<dbReference type="Proteomes" id="UP000300067">
    <property type="component" value="Chromosome"/>
</dbReference>
<dbReference type="GeneID" id="44088691"/>
<proteinExistence type="predicted"/>
<keyword evidence="2" id="KW-0489">Methyltransferase</keyword>
<dbReference type="GO" id="GO:0032259">
    <property type="term" value="P:methylation"/>
    <property type="evidence" value="ECO:0007669"/>
    <property type="project" value="UniProtKB-KW"/>
</dbReference>
<dbReference type="InterPro" id="IPR029063">
    <property type="entry name" value="SAM-dependent_MTases_sf"/>
</dbReference>
<accession>A0A4P8QWY5</accession>
<dbReference type="Proteomes" id="UP000467371">
    <property type="component" value="Chromosome"/>
</dbReference>
<dbReference type="Pfam" id="PF08241">
    <property type="entry name" value="Methyltransf_11"/>
    <property type="match status" value="1"/>
</dbReference>